<evidence type="ECO:0000313" key="2">
    <source>
        <dbReference type="EMBL" id="MFD2936174.1"/>
    </source>
</evidence>
<evidence type="ECO:0000313" key="3">
    <source>
        <dbReference type="Proteomes" id="UP001597512"/>
    </source>
</evidence>
<sequence length="51" mass="5739">MLTGVMLGLFIVPVLFVIFQGIQEKIRRPKTAEERKALAEDAFANNPITHN</sequence>
<dbReference type="RefSeq" id="WP_381504742.1">
    <property type="nucleotide sequence ID" value="NZ_JBHUOM010000023.1"/>
</dbReference>
<keyword evidence="1" id="KW-0472">Membrane</keyword>
<comment type="caution">
    <text evidence="2">The sequence shown here is derived from an EMBL/GenBank/DDBJ whole genome shotgun (WGS) entry which is preliminary data.</text>
</comment>
<dbReference type="EMBL" id="JBHUOM010000023">
    <property type="protein sequence ID" value="MFD2936174.1"/>
    <property type="molecule type" value="Genomic_DNA"/>
</dbReference>
<keyword evidence="1" id="KW-0812">Transmembrane</keyword>
<protein>
    <recommendedName>
        <fullName evidence="4">Efflux RND transporter permease subunit</fullName>
    </recommendedName>
</protein>
<gene>
    <name evidence="2" type="ORF">ACFS25_20490</name>
</gene>
<keyword evidence="1" id="KW-1133">Transmembrane helix</keyword>
<feature type="transmembrane region" description="Helical" evidence="1">
    <location>
        <begin position="6"/>
        <end position="22"/>
    </location>
</feature>
<name>A0ABW6AL32_9BACT</name>
<evidence type="ECO:0000256" key="1">
    <source>
        <dbReference type="SAM" id="Phobius"/>
    </source>
</evidence>
<accession>A0ABW6AL32</accession>
<proteinExistence type="predicted"/>
<dbReference type="Proteomes" id="UP001597512">
    <property type="component" value="Unassembled WGS sequence"/>
</dbReference>
<evidence type="ECO:0008006" key="4">
    <source>
        <dbReference type="Google" id="ProtNLM"/>
    </source>
</evidence>
<reference evidence="3" key="1">
    <citation type="journal article" date="2019" name="Int. J. Syst. Evol. Microbiol.">
        <title>The Global Catalogue of Microorganisms (GCM) 10K type strain sequencing project: providing services to taxonomists for standard genome sequencing and annotation.</title>
        <authorList>
            <consortium name="The Broad Institute Genomics Platform"/>
            <consortium name="The Broad Institute Genome Sequencing Center for Infectious Disease"/>
            <person name="Wu L."/>
            <person name="Ma J."/>
        </authorList>
    </citation>
    <scope>NUCLEOTIDE SEQUENCE [LARGE SCALE GENOMIC DNA]</scope>
    <source>
        <strain evidence="3">KCTC 52490</strain>
    </source>
</reference>
<keyword evidence="3" id="KW-1185">Reference proteome</keyword>
<organism evidence="2 3">
    <name type="scientific">Spirosoma flavum</name>
    <dbReference type="NCBI Taxonomy" id="2048557"/>
    <lineage>
        <taxon>Bacteria</taxon>
        <taxon>Pseudomonadati</taxon>
        <taxon>Bacteroidota</taxon>
        <taxon>Cytophagia</taxon>
        <taxon>Cytophagales</taxon>
        <taxon>Cytophagaceae</taxon>
        <taxon>Spirosoma</taxon>
    </lineage>
</organism>